<feature type="region of interest" description="Disordered" evidence="2">
    <location>
        <begin position="62"/>
        <end position="86"/>
    </location>
</feature>
<evidence type="ECO:0000313" key="3">
    <source>
        <dbReference type="Ensembl" id="ENSEEEP00000060596.1"/>
    </source>
</evidence>
<dbReference type="GO" id="GO:0005634">
    <property type="term" value="C:nucleus"/>
    <property type="evidence" value="ECO:0007669"/>
    <property type="project" value="TreeGrafter"/>
</dbReference>
<dbReference type="GeneTree" id="ENSGT00940000177109"/>
<name>A0AAY5EV14_ELEEL</name>
<dbReference type="PANTHER" id="PTHR19424">
    <property type="entry name" value="HEAT SHOCK FACTOR BINDING PROTEIN 1"/>
    <property type="match status" value="1"/>
</dbReference>
<evidence type="ECO:0000313" key="4">
    <source>
        <dbReference type="Proteomes" id="UP000314983"/>
    </source>
</evidence>
<dbReference type="Pfam" id="PF06825">
    <property type="entry name" value="HSBP1"/>
    <property type="match status" value="1"/>
</dbReference>
<dbReference type="GO" id="GO:0070370">
    <property type="term" value="P:cellular heat acclimation"/>
    <property type="evidence" value="ECO:0007669"/>
    <property type="project" value="TreeGrafter"/>
</dbReference>
<dbReference type="InterPro" id="IPR009643">
    <property type="entry name" value="HS1-bd"/>
</dbReference>
<reference evidence="3" key="3">
    <citation type="submission" date="2025-09" db="UniProtKB">
        <authorList>
            <consortium name="Ensembl"/>
        </authorList>
    </citation>
    <scope>IDENTIFICATION</scope>
</reference>
<keyword evidence="4" id="KW-1185">Reference proteome</keyword>
<sequence>MMSEPDSKVAKDLTIVMETTMKKLHSQLQTLSDQLVSRMDEMGTRIDNLQKNVSDFMTQAGLEGHQRAKYSAEGERSHSSASWSKH</sequence>
<proteinExistence type="inferred from homology"/>
<organism evidence="3 4">
    <name type="scientific">Electrophorus electricus</name>
    <name type="common">Electric eel</name>
    <name type="synonym">Gymnotus electricus</name>
    <dbReference type="NCBI Taxonomy" id="8005"/>
    <lineage>
        <taxon>Eukaryota</taxon>
        <taxon>Metazoa</taxon>
        <taxon>Chordata</taxon>
        <taxon>Craniata</taxon>
        <taxon>Vertebrata</taxon>
        <taxon>Euteleostomi</taxon>
        <taxon>Actinopterygii</taxon>
        <taxon>Neopterygii</taxon>
        <taxon>Teleostei</taxon>
        <taxon>Ostariophysi</taxon>
        <taxon>Gymnotiformes</taxon>
        <taxon>Gymnotoidei</taxon>
        <taxon>Gymnotidae</taxon>
        <taxon>Electrophorus</taxon>
    </lineage>
</organism>
<dbReference type="PANTHER" id="PTHR19424:SF0">
    <property type="entry name" value="HEAT SHOCK FACTOR BINDING PROTEIN 1"/>
    <property type="match status" value="1"/>
</dbReference>
<gene>
    <name evidence="3" type="primary">LOC113584025</name>
</gene>
<dbReference type="RefSeq" id="XP_026876512.1">
    <property type="nucleotide sequence ID" value="XM_027020711.2"/>
</dbReference>
<feature type="compositionally biased region" description="Basic and acidic residues" evidence="2">
    <location>
        <begin position="64"/>
        <end position="78"/>
    </location>
</feature>
<dbReference type="AlphaFoldDB" id="A0AAY5EV14"/>
<dbReference type="Gene3D" id="1.20.5.430">
    <property type="match status" value="1"/>
</dbReference>
<evidence type="ECO:0000256" key="2">
    <source>
        <dbReference type="SAM" id="MobiDB-lite"/>
    </source>
</evidence>
<dbReference type="Proteomes" id="UP000314983">
    <property type="component" value="Chromosome 4"/>
</dbReference>
<evidence type="ECO:0008006" key="5">
    <source>
        <dbReference type="Google" id="ProtNLM"/>
    </source>
</evidence>
<dbReference type="KEGG" id="eee:113584025"/>
<evidence type="ECO:0000256" key="1">
    <source>
        <dbReference type="ARBA" id="ARBA00006349"/>
    </source>
</evidence>
<dbReference type="GeneID" id="113584025"/>
<comment type="similarity">
    <text evidence="1">Belongs to the HSBP1 family.</text>
</comment>
<protein>
    <recommendedName>
        <fullName evidence="5">Heat shock factor-binding protein 1-like</fullName>
    </recommendedName>
</protein>
<dbReference type="GO" id="GO:0005829">
    <property type="term" value="C:cytosol"/>
    <property type="evidence" value="ECO:0007669"/>
    <property type="project" value="TreeGrafter"/>
</dbReference>
<dbReference type="RefSeq" id="XP_026876513.1">
    <property type="nucleotide sequence ID" value="XM_027020712.2"/>
</dbReference>
<dbReference type="GO" id="GO:0003714">
    <property type="term" value="F:transcription corepressor activity"/>
    <property type="evidence" value="ECO:0007669"/>
    <property type="project" value="InterPro"/>
</dbReference>
<dbReference type="Ensembl" id="ENSEEET00000063841.1">
    <property type="protein sequence ID" value="ENSEEEP00000060596.1"/>
    <property type="gene ID" value="ENSEEEG00000027379.1"/>
</dbReference>
<reference evidence="3 4" key="1">
    <citation type="submission" date="2020-05" db="EMBL/GenBank/DDBJ databases">
        <title>Electrophorus electricus (electric eel) genome, fEleEle1, primary haplotype.</title>
        <authorList>
            <person name="Myers G."/>
            <person name="Meyer A."/>
            <person name="Fedrigo O."/>
            <person name="Formenti G."/>
            <person name="Rhie A."/>
            <person name="Tracey A."/>
            <person name="Sims Y."/>
            <person name="Jarvis E.D."/>
        </authorList>
    </citation>
    <scope>NUCLEOTIDE SEQUENCE [LARGE SCALE GENOMIC DNA]</scope>
</reference>
<reference evidence="3" key="2">
    <citation type="submission" date="2025-08" db="UniProtKB">
        <authorList>
            <consortium name="Ensembl"/>
        </authorList>
    </citation>
    <scope>IDENTIFICATION</scope>
</reference>
<accession>A0AAY5EV14</accession>